<dbReference type="GO" id="GO:0006419">
    <property type="term" value="P:alanyl-tRNA aminoacylation"/>
    <property type="evidence" value="ECO:0007669"/>
    <property type="project" value="InterPro"/>
</dbReference>
<dbReference type="PANTHER" id="PTHR43462:SF1">
    <property type="entry name" value="ALANYL-TRNA EDITING PROTEIN AARSD1"/>
    <property type="match status" value="1"/>
</dbReference>
<feature type="domain" description="Alanyl-transfer RNA synthetases family profile" evidence="6">
    <location>
        <begin position="1"/>
        <end position="266"/>
    </location>
</feature>
<dbReference type="PANTHER" id="PTHR43462">
    <property type="entry name" value="ALANYL-TRNA EDITING PROTEIN"/>
    <property type="match status" value="1"/>
</dbReference>
<organism evidence="7 8">
    <name type="scientific">Olsenella porci</name>
    <dbReference type="NCBI Taxonomy" id="2652279"/>
    <lineage>
        <taxon>Bacteria</taxon>
        <taxon>Bacillati</taxon>
        <taxon>Actinomycetota</taxon>
        <taxon>Coriobacteriia</taxon>
        <taxon>Coriobacteriales</taxon>
        <taxon>Atopobiaceae</taxon>
        <taxon>Olsenella</taxon>
    </lineage>
</organism>
<dbReference type="InterPro" id="IPR009000">
    <property type="entry name" value="Transl_B-barrel_sf"/>
</dbReference>
<keyword evidence="4" id="KW-0862">Zinc</keyword>
<dbReference type="AlphaFoldDB" id="A0A6N7XTZ4"/>
<dbReference type="Proteomes" id="UP000469325">
    <property type="component" value="Unassembled WGS sequence"/>
</dbReference>
<comment type="subcellular location">
    <subcellularLocation>
        <location evidence="2">Cytoplasm</location>
    </subcellularLocation>
</comment>
<dbReference type="InterPro" id="IPR012947">
    <property type="entry name" value="tRNA_SAD"/>
</dbReference>
<dbReference type="SUPFAM" id="SSF50447">
    <property type="entry name" value="Translation proteins"/>
    <property type="match status" value="1"/>
</dbReference>
<dbReference type="InterPro" id="IPR051335">
    <property type="entry name" value="Alanyl-tRNA_Editing_Enzymes"/>
</dbReference>
<evidence type="ECO:0000256" key="2">
    <source>
        <dbReference type="ARBA" id="ARBA00004496"/>
    </source>
</evidence>
<dbReference type="GO" id="GO:0005524">
    <property type="term" value="F:ATP binding"/>
    <property type="evidence" value="ECO:0007669"/>
    <property type="project" value="InterPro"/>
</dbReference>
<name>A0A6N7XTZ4_9ACTN</name>
<evidence type="ECO:0000313" key="7">
    <source>
        <dbReference type="EMBL" id="MST73349.1"/>
    </source>
</evidence>
<comment type="caution">
    <text evidence="7">The sequence shown here is derived from an EMBL/GenBank/DDBJ whole genome shotgun (WGS) entry which is preliminary data.</text>
</comment>
<dbReference type="SUPFAM" id="SSF55186">
    <property type="entry name" value="ThrRS/AlaRS common domain"/>
    <property type="match status" value="1"/>
</dbReference>
<dbReference type="GO" id="GO:0003676">
    <property type="term" value="F:nucleic acid binding"/>
    <property type="evidence" value="ECO:0007669"/>
    <property type="project" value="InterPro"/>
</dbReference>
<dbReference type="SMART" id="SM00863">
    <property type="entry name" value="tRNA_SAD"/>
    <property type="match status" value="1"/>
</dbReference>
<dbReference type="InterPro" id="IPR018165">
    <property type="entry name" value="Ala-tRNA-synth_IIc_core"/>
</dbReference>
<dbReference type="GO" id="GO:0002196">
    <property type="term" value="F:Ser-tRNA(Ala) deacylase activity"/>
    <property type="evidence" value="ECO:0007669"/>
    <property type="project" value="TreeGrafter"/>
</dbReference>
<sequence length="419" mass="46362">MCRGENSTRRRPAHGRHGDMETFDELYYREPYTRVFDATVTSCSPRDDGFAIELDQTAFYPTGGGQPGDRGTLTLGDGEDQVVAHVREAVPGEGGEGVAHLSDAPLPVGAHVHGALDWAWRRDNMEAHTGEHMVSGIVHALFGYDNVGFHMGERCIEVDFNGILTADQALEVERRANAAVREDVEVEALLPNPEQLEAMDYRSKKDHEGQIRVVRIAGVDSCACCGTHVATTGQVGLIKILRVGTKKKKTRLELLCGRRALELCEERMGQLREVSNFLSVADEEVPEAVRRLSGEKDELKRQLKQSVRQQIDREVRAFEPEGGLLVRFEPNLDVEELRYLCERALERDDVATCAALSNVEGDAGRIAYVIAASETDLRPTCKELNRRLDGRGGGKPQMVQGSWATSREDAEAEIRDVLG</sequence>
<evidence type="ECO:0000256" key="3">
    <source>
        <dbReference type="ARBA" id="ARBA00022723"/>
    </source>
</evidence>
<evidence type="ECO:0000259" key="6">
    <source>
        <dbReference type="PROSITE" id="PS50860"/>
    </source>
</evidence>
<reference evidence="7 8" key="1">
    <citation type="submission" date="2019-08" db="EMBL/GenBank/DDBJ databases">
        <title>In-depth cultivation of the pig gut microbiome towards novel bacterial diversity and tailored functional studies.</title>
        <authorList>
            <person name="Wylensek D."/>
            <person name="Hitch T.C.A."/>
            <person name="Clavel T."/>
        </authorList>
    </citation>
    <scope>NUCLEOTIDE SEQUENCE [LARGE SCALE GENOMIC DNA]</scope>
    <source>
        <strain evidence="7 8">CA-Schmier-601-WT-1</strain>
    </source>
</reference>
<dbReference type="PROSITE" id="PS50860">
    <property type="entry name" value="AA_TRNA_LIGASE_II_ALA"/>
    <property type="match status" value="1"/>
</dbReference>
<dbReference type="EMBL" id="VUNC01000009">
    <property type="protein sequence ID" value="MST73349.1"/>
    <property type="molecule type" value="Genomic_DNA"/>
</dbReference>
<evidence type="ECO:0000256" key="5">
    <source>
        <dbReference type="SAM" id="MobiDB-lite"/>
    </source>
</evidence>
<keyword evidence="3" id="KW-0479">Metal-binding</keyword>
<accession>A0A6N7XTZ4</accession>
<gene>
    <name evidence="7" type="ORF">FYJ68_09575</name>
</gene>
<feature type="region of interest" description="Disordered" evidence="5">
    <location>
        <begin position="386"/>
        <end position="406"/>
    </location>
</feature>
<dbReference type="Gene3D" id="2.40.30.130">
    <property type="match status" value="1"/>
</dbReference>
<dbReference type="GO" id="GO:0005737">
    <property type="term" value="C:cytoplasm"/>
    <property type="evidence" value="ECO:0007669"/>
    <property type="project" value="UniProtKB-SubCell"/>
</dbReference>
<dbReference type="Gene3D" id="3.30.980.10">
    <property type="entry name" value="Threonyl-trna Synthetase, Chain A, domain 2"/>
    <property type="match status" value="1"/>
</dbReference>
<comment type="cofactor">
    <cofactor evidence="1">
        <name>Zn(2+)</name>
        <dbReference type="ChEBI" id="CHEBI:29105"/>
    </cofactor>
</comment>
<dbReference type="Gene3D" id="3.10.310.40">
    <property type="match status" value="1"/>
</dbReference>
<protein>
    <submittedName>
        <fullName evidence="7">Alanyl-tRNA editing protein</fullName>
    </submittedName>
</protein>
<evidence type="ECO:0000256" key="1">
    <source>
        <dbReference type="ARBA" id="ARBA00001947"/>
    </source>
</evidence>
<dbReference type="InterPro" id="IPR018163">
    <property type="entry name" value="Thr/Ala-tRNA-synth_IIc_edit"/>
</dbReference>
<dbReference type="Pfam" id="PF07973">
    <property type="entry name" value="tRNA_SAD"/>
    <property type="match status" value="1"/>
</dbReference>
<keyword evidence="8" id="KW-1185">Reference proteome</keyword>
<dbReference type="GO" id="GO:0004813">
    <property type="term" value="F:alanine-tRNA ligase activity"/>
    <property type="evidence" value="ECO:0007669"/>
    <property type="project" value="InterPro"/>
</dbReference>
<evidence type="ECO:0000313" key="8">
    <source>
        <dbReference type="Proteomes" id="UP000469325"/>
    </source>
</evidence>
<proteinExistence type="predicted"/>
<dbReference type="GO" id="GO:0046872">
    <property type="term" value="F:metal ion binding"/>
    <property type="evidence" value="ECO:0007669"/>
    <property type="project" value="UniProtKB-KW"/>
</dbReference>
<evidence type="ECO:0000256" key="4">
    <source>
        <dbReference type="ARBA" id="ARBA00022833"/>
    </source>
</evidence>